<name>A0A9J5Y1P2_SOLCO</name>
<proteinExistence type="predicted"/>
<dbReference type="Proteomes" id="UP000824120">
    <property type="component" value="Chromosome 7"/>
</dbReference>
<dbReference type="EMBL" id="JACXVP010000007">
    <property type="protein sequence ID" value="KAG5594353.1"/>
    <property type="molecule type" value="Genomic_DNA"/>
</dbReference>
<gene>
    <name evidence="1" type="ORF">H5410_035585</name>
</gene>
<dbReference type="AlphaFoldDB" id="A0A9J5Y1P2"/>
<organism evidence="1 2">
    <name type="scientific">Solanum commersonii</name>
    <name type="common">Commerson's wild potato</name>
    <name type="synonym">Commerson's nightshade</name>
    <dbReference type="NCBI Taxonomy" id="4109"/>
    <lineage>
        <taxon>Eukaryota</taxon>
        <taxon>Viridiplantae</taxon>
        <taxon>Streptophyta</taxon>
        <taxon>Embryophyta</taxon>
        <taxon>Tracheophyta</taxon>
        <taxon>Spermatophyta</taxon>
        <taxon>Magnoliopsida</taxon>
        <taxon>eudicotyledons</taxon>
        <taxon>Gunneridae</taxon>
        <taxon>Pentapetalae</taxon>
        <taxon>asterids</taxon>
        <taxon>lamiids</taxon>
        <taxon>Solanales</taxon>
        <taxon>Solanaceae</taxon>
        <taxon>Solanoideae</taxon>
        <taxon>Solaneae</taxon>
        <taxon>Solanum</taxon>
    </lineage>
</organism>
<evidence type="ECO:0000313" key="2">
    <source>
        <dbReference type="Proteomes" id="UP000824120"/>
    </source>
</evidence>
<evidence type="ECO:0000313" key="1">
    <source>
        <dbReference type="EMBL" id="KAG5594353.1"/>
    </source>
</evidence>
<protein>
    <submittedName>
        <fullName evidence="1">Uncharacterized protein</fullName>
    </submittedName>
</protein>
<reference evidence="1 2" key="1">
    <citation type="submission" date="2020-09" db="EMBL/GenBank/DDBJ databases">
        <title>De no assembly of potato wild relative species, Solanum commersonii.</title>
        <authorList>
            <person name="Cho K."/>
        </authorList>
    </citation>
    <scope>NUCLEOTIDE SEQUENCE [LARGE SCALE GENOMIC DNA]</scope>
    <source>
        <strain evidence="1">LZ3.2</strain>
        <tissue evidence="1">Leaf</tissue>
    </source>
</reference>
<sequence>MFDKDFKHDAPKLIFASVAIKGSDNSSRFLSREYLSSNEFSDFFPEQKDLLYSRKGKIIPKFIKIIIPDLHHLVPNYTKGGMSLYNLNSRAQERASSSIHTEDIP</sequence>
<comment type="caution">
    <text evidence="1">The sequence shown here is derived from an EMBL/GenBank/DDBJ whole genome shotgun (WGS) entry which is preliminary data.</text>
</comment>
<keyword evidence="2" id="KW-1185">Reference proteome</keyword>
<accession>A0A9J5Y1P2</accession>